<reference evidence="1 2" key="1">
    <citation type="submission" date="2019-07" db="EMBL/GenBank/DDBJ databases">
        <title>Whole genome shotgun sequence of Lactobacillus diolivorans NBRC 107869.</title>
        <authorList>
            <person name="Hosoyama A."/>
            <person name="Uohara A."/>
            <person name="Ohji S."/>
            <person name="Ichikawa N."/>
        </authorList>
    </citation>
    <scope>NUCLEOTIDE SEQUENCE [LARGE SCALE GENOMIC DNA]</scope>
    <source>
        <strain evidence="1 2">NBRC 107869</strain>
    </source>
</reference>
<name>A0ABQ0XEM0_9LACO</name>
<keyword evidence="2" id="KW-1185">Reference proteome</keyword>
<proteinExistence type="predicted"/>
<evidence type="ECO:0000313" key="2">
    <source>
        <dbReference type="Proteomes" id="UP000321409"/>
    </source>
</evidence>
<protein>
    <recommendedName>
        <fullName evidence="3">PadR family transcriptional regulator</fullName>
    </recommendedName>
</protein>
<dbReference type="EMBL" id="BKAB01000026">
    <property type="protein sequence ID" value="GEP24119.1"/>
    <property type="molecule type" value="Genomic_DNA"/>
</dbReference>
<comment type="caution">
    <text evidence="1">The sequence shown here is derived from an EMBL/GenBank/DDBJ whole genome shotgun (WGS) entry which is preliminary data.</text>
</comment>
<dbReference type="Proteomes" id="UP000321409">
    <property type="component" value="Unassembled WGS sequence"/>
</dbReference>
<dbReference type="RefSeq" id="WP_057864323.1">
    <property type="nucleotide sequence ID" value="NZ_BKAB01000026.1"/>
</dbReference>
<evidence type="ECO:0008006" key="3">
    <source>
        <dbReference type="Google" id="ProtNLM"/>
    </source>
</evidence>
<accession>A0ABQ0XEM0</accession>
<evidence type="ECO:0000313" key="1">
    <source>
        <dbReference type="EMBL" id="GEP24119.1"/>
    </source>
</evidence>
<organism evidence="1 2">
    <name type="scientific">Lentilactobacillus diolivorans</name>
    <dbReference type="NCBI Taxonomy" id="179838"/>
    <lineage>
        <taxon>Bacteria</taxon>
        <taxon>Bacillati</taxon>
        <taxon>Bacillota</taxon>
        <taxon>Bacilli</taxon>
        <taxon>Lactobacillales</taxon>
        <taxon>Lactobacillaceae</taxon>
        <taxon>Lentilactobacillus</taxon>
    </lineage>
</organism>
<sequence>MKSTTNIENIVLDTLVHLHMDGYDSYACARTILPTLEKTGYQESDIFAAIQNLSSKNLINIESVSQTPASKFKCVNLVPFTKQGFAYWKKYC</sequence>
<gene>
    <name evidence="1" type="ORF">LDI01_17120</name>
</gene>